<sequence length="53" mass="5898">MFTQFFIVIIALLSLVSALLVGSYFWAFCAMVMLLGGIHLIYKLKTGKDIGDK</sequence>
<dbReference type="AlphaFoldDB" id="A0A1H7TFY8"/>
<protein>
    <submittedName>
        <fullName evidence="2">Uncharacterized protein</fullName>
    </submittedName>
</protein>
<organism evidence="2 3">
    <name type="scientific">Colwellia chukchiensis</name>
    <dbReference type="NCBI Taxonomy" id="641665"/>
    <lineage>
        <taxon>Bacteria</taxon>
        <taxon>Pseudomonadati</taxon>
        <taxon>Pseudomonadota</taxon>
        <taxon>Gammaproteobacteria</taxon>
        <taxon>Alteromonadales</taxon>
        <taxon>Colwelliaceae</taxon>
        <taxon>Colwellia</taxon>
    </lineage>
</organism>
<dbReference type="Proteomes" id="UP000199297">
    <property type="component" value="Unassembled WGS sequence"/>
</dbReference>
<feature type="transmembrane region" description="Helical" evidence="1">
    <location>
        <begin position="6"/>
        <end position="35"/>
    </location>
</feature>
<name>A0A1H7TFY8_9GAMM</name>
<gene>
    <name evidence="2" type="ORF">SAMN05216262_12517</name>
</gene>
<evidence type="ECO:0000256" key="1">
    <source>
        <dbReference type="SAM" id="Phobius"/>
    </source>
</evidence>
<accession>A0A1H7TFY8</accession>
<keyword evidence="1" id="KW-0812">Transmembrane</keyword>
<reference evidence="3" key="1">
    <citation type="submission" date="2016-10" db="EMBL/GenBank/DDBJ databases">
        <authorList>
            <person name="Varghese N."/>
            <person name="Submissions S."/>
        </authorList>
    </citation>
    <scope>NUCLEOTIDE SEQUENCE [LARGE SCALE GENOMIC DNA]</scope>
    <source>
        <strain evidence="3">CGMCC 1.9127</strain>
    </source>
</reference>
<dbReference type="RefSeq" id="WP_175474848.1">
    <property type="nucleotide sequence ID" value="NZ_FOBI01000025.1"/>
</dbReference>
<keyword evidence="1" id="KW-0472">Membrane</keyword>
<keyword evidence="1" id="KW-1133">Transmembrane helix</keyword>
<keyword evidence="3" id="KW-1185">Reference proteome</keyword>
<proteinExistence type="predicted"/>
<dbReference type="EMBL" id="FOBI01000025">
    <property type="protein sequence ID" value="SEL83751.1"/>
    <property type="molecule type" value="Genomic_DNA"/>
</dbReference>
<evidence type="ECO:0000313" key="3">
    <source>
        <dbReference type="Proteomes" id="UP000199297"/>
    </source>
</evidence>
<evidence type="ECO:0000313" key="2">
    <source>
        <dbReference type="EMBL" id="SEL83751.1"/>
    </source>
</evidence>